<dbReference type="Proteomes" id="UP000228380">
    <property type="component" value="Unplaced"/>
</dbReference>
<evidence type="ECO:0000256" key="3">
    <source>
        <dbReference type="ARBA" id="ARBA00012736"/>
    </source>
</evidence>
<dbReference type="SUPFAM" id="SSF51126">
    <property type="entry name" value="Pectin lyase-like"/>
    <property type="match status" value="1"/>
</dbReference>
<dbReference type="Pfam" id="PF00295">
    <property type="entry name" value="Glyco_hydro_28"/>
    <property type="match status" value="1"/>
</dbReference>
<evidence type="ECO:0000313" key="15">
    <source>
        <dbReference type="RefSeq" id="XP_026660031.1"/>
    </source>
</evidence>
<feature type="compositionally biased region" description="Basic and acidic residues" evidence="13">
    <location>
        <begin position="76"/>
        <end position="85"/>
    </location>
</feature>
<evidence type="ECO:0000256" key="9">
    <source>
        <dbReference type="ARBA" id="ARBA00023316"/>
    </source>
</evidence>
<evidence type="ECO:0000256" key="11">
    <source>
        <dbReference type="PROSITE-ProRule" id="PRU10052"/>
    </source>
</evidence>
<feature type="active site" evidence="11">
    <location>
        <position position="312"/>
    </location>
</feature>
<accession>A0A8B8J3Z8</accession>
<dbReference type="InterPro" id="IPR012334">
    <property type="entry name" value="Pectin_lyas_fold"/>
</dbReference>
<name>A0A8B8J3Z8_PHODC</name>
<keyword evidence="8 12" id="KW-0326">Glycosidase</keyword>
<keyword evidence="5" id="KW-0964">Secreted</keyword>
<evidence type="ECO:0000256" key="1">
    <source>
        <dbReference type="ARBA" id="ARBA00004191"/>
    </source>
</evidence>
<organism evidence="14 15">
    <name type="scientific">Phoenix dactylifera</name>
    <name type="common">Date palm</name>
    <dbReference type="NCBI Taxonomy" id="42345"/>
    <lineage>
        <taxon>Eukaryota</taxon>
        <taxon>Viridiplantae</taxon>
        <taxon>Streptophyta</taxon>
        <taxon>Embryophyta</taxon>
        <taxon>Tracheophyta</taxon>
        <taxon>Spermatophyta</taxon>
        <taxon>Magnoliopsida</taxon>
        <taxon>Liliopsida</taxon>
        <taxon>Arecaceae</taxon>
        <taxon>Coryphoideae</taxon>
        <taxon>Phoeniceae</taxon>
        <taxon>Phoenix</taxon>
    </lineage>
</organism>
<keyword evidence="9" id="KW-0961">Cell wall biogenesis/degradation</keyword>
<dbReference type="InterPro" id="IPR011050">
    <property type="entry name" value="Pectin_lyase_fold/virulence"/>
</dbReference>
<comment type="catalytic activity">
    <reaction evidence="10">
        <text>(1,4-alpha-D-galacturonosyl)n+m + H2O = (1,4-alpha-D-galacturonosyl)n + (1,4-alpha-D-galacturonosyl)m.</text>
        <dbReference type="EC" id="3.2.1.15"/>
    </reaction>
</comment>
<dbReference type="GeneID" id="113462654"/>
<evidence type="ECO:0000256" key="10">
    <source>
        <dbReference type="ARBA" id="ARBA00034074"/>
    </source>
</evidence>
<evidence type="ECO:0000256" key="8">
    <source>
        <dbReference type="ARBA" id="ARBA00023295"/>
    </source>
</evidence>
<evidence type="ECO:0000256" key="5">
    <source>
        <dbReference type="ARBA" id="ARBA00022525"/>
    </source>
</evidence>
<dbReference type="GO" id="GO:0005975">
    <property type="term" value="P:carbohydrate metabolic process"/>
    <property type="evidence" value="ECO:0007669"/>
    <property type="project" value="InterPro"/>
</dbReference>
<reference evidence="15" key="1">
    <citation type="submission" date="2025-08" db="UniProtKB">
        <authorList>
            <consortium name="RefSeq"/>
        </authorList>
    </citation>
    <scope>IDENTIFICATION</scope>
    <source>
        <tissue evidence="15">Young leaves</tissue>
    </source>
</reference>
<dbReference type="FunFam" id="2.160.20.10:FF:000028">
    <property type="entry name" value="Polygalacturonase QRT2"/>
    <property type="match status" value="1"/>
</dbReference>
<keyword evidence="4" id="KW-0134">Cell wall</keyword>
<evidence type="ECO:0000256" key="4">
    <source>
        <dbReference type="ARBA" id="ARBA00022512"/>
    </source>
</evidence>
<comment type="subcellular location">
    <subcellularLocation>
        <location evidence="1">Secreted</location>
        <location evidence="1">Cell wall</location>
    </subcellularLocation>
</comment>
<evidence type="ECO:0000256" key="7">
    <source>
        <dbReference type="ARBA" id="ARBA00022801"/>
    </source>
</evidence>
<dbReference type="GO" id="GO:0010047">
    <property type="term" value="P:fruit dehiscence"/>
    <property type="evidence" value="ECO:0007669"/>
    <property type="project" value="UniProtKB-ARBA"/>
</dbReference>
<feature type="region of interest" description="Disordered" evidence="13">
    <location>
        <begin position="64"/>
        <end position="91"/>
    </location>
</feature>
<gene>
    <name evidence="15" type="primary">LOC113462654</name>
</gene>
<dbReference type="GO" id="GO:0004650">
    <property type="term" value="F:polygalacturonase activity"/>
    <property type="evidence" value="ECO:0007669"/>
    <property type="project" value="UniProtKB-EC"/>
</dbReference>
<dbReference type="PANTHER" id="PTHR31375">
    <property type="match status" value="1"/>
</dbReference>
<dbReference type="AlphaFoldDB" id="A0A8B8J3Z8"/>
<evidence type="ECO:0000313" key="14">
    <source>
        <dbReference type="Proteomes" id="UP000228380"/>
    </source>
</evidence>
<dbReference type="GO" id="GO:0009830">
    <property type="term" value="P:cell wall modification involved in abscission"/>
    <property type="evidence" value="ECO:0007669"/>
    <property type="project" value="UniProtKB-ARBA"/>
</dbReference>
<evidence type="ECO:0000256" key="13">
    <source>
        <dbReference type="SAM" id="MobiDB-lite"/>
    </source>
</evidence>
<keyword evidence="14" id="KW-1185">Reference proteome</keyword>
<dbReference type="OrthoDB" id="635044at2759"/>
<evidence type="ECO:0000256" key="6">
    <source>
        <dbReference type="ARBA" id="ARBA00022729"/>
    </source>
</evidence>
<dbReference type="PROSITE" id="PS00502">
    <property type="entry name" value="POLYGALACTURONASE"/>
    <property type="match status" value="1"/>
</dbReference>
<dbReference type="KEGG" id="pda:113462654"/>
<evidence type="ECO:0000256" key="12">
    <source>
        <dbReference type="RuleBase" id="RU361169"/>
    </source>
</evidence>
<evidence type="ECO:0000256" key="2">
    <source>
        <dbReference type="ARBA" id="ARBA00008834"/>
    </source>
</evidence>
<dbReference type="GO" id="GO:0009901">
    <property type="term" value="P:anther dehiscence"/>
    <property type="evidence" value="ECO:0007669"/>
    <property type="project" value="UniProtKB-ARBA"/>
</dbReference>
<sequence>MLPISALLSPKIYSCHLFLLRLQMARRNLLLLLTFSFHCLSCFSNSEEPFANFFGEPPFSMVAGEEADAPSSSERSSMERLDQLDGRTPSRRVVNVENHGAKGDGTDDKEAFEKAWKEACASHSSVVFLVPEHKRYLLKPVNFSGPCKSDVTVMIKGTLEASPNPSDWDHSDRRHWILFSGIRNLAVGGGGILDGKGQNWWQNSCKINTSQPCIGAPTALTFASCNDLRVEDLRIKDSQQIHVSFEHCTQVEVSRLTITAPKWSPNTDGIHVTSTKNILITQSIIGTGDDCISIVNGSRGVKATEIVCGPGHGISIGSLGAANLEAHVSNVLVENVTLKNTTNGVRIKTWQGGHGYAKNIIFQNIEMHDVHHPIIIDQNYCDSRIPCHEQKSAVAVSHVLYKNIKGTSASEVAVKFNCSRSIWCHKIILQDITLKGDGGVITKSSCNNIKWTKIGKIFPSCP</sequence>
<dbReference type="InterPro" id="IPR000743">
    <property type="entry name" value="Glyco_hydro_28"/>
</dbReference>
<keyword evidence="7 12" id="KW-0378">Hydrolase</keyword>
<dbReference type="InterPro" id="IPR006626">
    <property type="entry name" value="PbH1"/>
</dbReference>
<protein>
    <recommendedName>
        <fullName evidence="3">endo-polygalacturonase</fullName>
        <ecNumber evidence="3">3.2.1.15</ecNumber>
    </recommendedName>
</protein>
<dbReference type="SMART" id="SM00710">
    <property type="entry name" value="PbH1"/>
    <property type="match status" value="5"/>
</dbReference>
<dbReference type="EC" id="3.2.1.15" evidence="3"/>
<keyword evidence="6" id="KW-0732">Signal</keyword>
<dbReference type="Gene3D" id="2.160.20.10">
    <property type="entry name" value="Single-stranded right-handed beta-helix, Pectin lyase-like"/>
    <property type="match status" value="1"/>
</dbReference>
<proteinExistence type="inferred from homology"/>
<dbReference type="RefSeq" id="XP_026660031.1">
    <property type="nucleotide sequence ID" value="XM_026804230.2"/>
</dbReference>
<comment type="similarity">
    <text evidence="2 12">Belongs to the glycosyl hydrolase 28 family.</text>
</comment>